<dbReference type="Gene3D" id="1.20.1050.10">
    <property type="match status" value="1"/>
</dbReference>
<protein>
    <recommendedName>
        <fullName evidence="3">Glutathione S-transferase</fullName>
        <ecNumber evidence="3">2.5.1.18</ecNumber>
    </recommendedName>
</protein>
<dbReference type="SFLD" id="SFLDG00358">
    <property type="entry name" value="Main_(cytGST)"/>
    <property type="match status" value="1"/>
</dbReference>
<dbReference type="InterPro" id="IPR036282">
    <property type="entry name" value="Glutathione-S-Trfase_C_sf"/>
</dbReference>
<dbReference type="InterPro" id="IPR040079">
    <property type="entry name" value="Glutathione_S-Trfase"/>
</dbReference>
<name>A0AAV1R1D4_9ROSI</name>
<dbReference type="Proteomes" id="UP001314170">
    <property type="component" value="Unassembled WGS sequence"/>
</dbReference>
<dbReference type="PROSITE" id="PS50404">
    <property type="entry name" value="GST_NTER"/>
    <property type="match status" value="1"/>
</dbReference>
<comment type="subcellular location">
    <subcellularLocation>
        <location evidence="3">Cytoplasm</location>
        <location evidence="3">Cytosol</location>
    </subcellularLocation>
</comment>
<dbReference type="SFLD" id="SFLDS00019">
    <property type="entry name" value="Glutathione_Transferase_(cytos"/>
    <property type="match status" value="1"/>
</dbReference>
<gene>
    <name evidence="7" type="ORF">DCAF_LOCUS5434</name>
</gene>
<dbReference type="Gene3D" id="3.40.30.10">
    <property type="entry name" value="Glutaredoxin"/>
    <property type="match status" value="1"/>
</dbReference>
<dbReference type="SUPFAM" id="SSF47616">
    <property type="entry name" value="GST C-terminal domain-like"/>
    <property type="match status" value="1"/>
</dbReference>
<keyword evidence="3" id="KW-0963">Cytoplasm</keyword>
<dbReference type="GO" id="GO:0006749">
    <property type="term" value="P:glutathione metabolic process"/>
    <property type="evidence" value="ECO:0007669"/>
    <property type="project" value="TreeGrafter"/>
</dbReference>
<feature type="coiled-coil region" evidence="4">
    <location>
        <begin position="119"/>
        <end position="146"/>
    </location>
</feature>
<comment type="function">
    <text evidence="3">Is involved in the conjugation of reduced glutathione to a wide number of exogenous and endogenous hydrophobic electrophiles.</text>
</comment>
<dbReference type="InterPro" id="IPR045073">
    <property type="entry name" value="Omega/Tau-like"/>
</dbReference>
<comment type="catalytic activity">
    <reaction evidence="2 3">
        <text>RX + glutathione = an S-substituted glutathione + a halide anion + H(+)</text>
        <dbReference type="Rhea" id="RHEA:16437"/>
        <dbReference type="ChEBI" id="CHEBI:15378"/>
        <dbReference type="ChEBI" id="CHEBI:16042"/>
        <dbReference type="ChEBI" id="CHEBI:17792"/>
        <dbReference type="ChEBI" id="CHEBI:57925"/>
        <dbReference type="ChEBI" id="CHEBI:90779"/>
        <dbReference type="EC" id="2.5.1.18"/>
    </reaction>
</comment>
<dbReference type="PROSITE" id="PS50405">
    <property type="entry name" value="GST_CTER"/>
    <property type="match status" value="1"/>
</dbReference>
<feature type="domain" description="GST N-terminal" evidence="5">
    <location>
        <begin position="5"/>
        <end position="84"/>
    </location>
</feature>
<dbReference type="EMBL" id="CAWUPB010000858">
    <property type="protein sequence ID" value="CAK7327718.1"/>
    <property type="molecule type" value="Genomic_DNA"/>
</dbReference>
<proteinExistence type="inferred from homology"/>
<organism evidence="7 8">
    <name type="scientific">Dovyalis caffra</name>
    <dbReference type="NCBI Taxonomy" id="77055"/>
    <lineage>
        <taxon>Eukaryota</taxon>
        <taxon>Viridiplantae</taxon>
        <taxon>Streptophyta</taxon>
        <taxon>Embryophyta</taxon>
        <taxon>Tracheophyta</taxon>
        <taxon>Spermatophyta</taxon>
        <taxon>Magnoliopsida</taxon>
        <taxon>eudicotyledons</taxon>
        <taxon>Gunneridae</taxon>
        <taxon>Pentapetalae</taxon>
        <taxon>rosids</taxon>
        <taxon>fabids</taxon>
        <taxon>Malpighiales</taxon>
        <taxon>Salicaceae</taxon>
        <taxon>Flacourtieae</taxon>
        <taxon>Dovyalis</taxon>
    </lineage>
</organism>
<keyword evidence="8" id="KW-1185">Reference proteome</keyword>
<dbReference type="Pfam" id="PF02798">
    <property type="entry name" value="GST_N"/>
    <property type="match status" value="1"/>
</dbReference>
<feature type="domain" description="GST C-terminal" evidence="6">
    <location>
        <begin position="89"/>
        <end position="155"/>
    </location>
</feature>
<dbReference type="GO" id="GO:0005829">
    <property type="term" value="C:cytosol"/>
    <property type="evidence" value="ECO:0007669"/>
    <property type="project" value="UniProtKB-SubCell"/>
</dbReference>
<dbReference type="InterPro" id="IPR036249">
    <property type="entry name" value="Thioredoxin-like_sf"/>
</dbReference>
<reference evidence="7 8" key="1">
    <citation type="submission" date="2024-01" db="EMBL/GenBank/DDBJ databases">
        <authorList>
            <person name="Waweru B."/>
        </authorList>
    </citation>
    <scope>NUCLEOTIDE SEQUENCE [LARGE SCALE GENOMIC DNA]</scope>
</reference>
<keyword evidence="1 3" id="KW-0808">Transferase</keyword>
<evidence type="ECO:0000256" key="3">
    <source>
        <dbReference type="RuleBase" id="RU369102"/>
    </source>
</evidence>
<evidence type="ECO:0000259" key="5">
    <source>
        <dbReference type="PROSITE" id="PS50404"/>
    </source>
</evidence>
<dbReference type="CDD" id="cd03058">
    <property type="entry name" value="GST_N_Tau"/>
    <property type="match status" value="1"/>
</dbReference>
<dbReference type="FunFam" id="3.40.30.10:FF:000014">
    <property type="entry name" value="Tau class glutathione S-transferase"/>
    <property type="match status" value="1"/>
</dbReference>
<dbReference type="EC" id="2.5.1.18" evidence="3"/>
<dbReference type="SFLD" id="SFLDG01152">
    <property type="entry name" value="Main.3:_Omega-_and_Tau-like"/>
    <property type="match status" value="1"/>
</dbReference>
<keyword evidence="4" id="KW-0175">Coiled coil</keyword>
<evidence type="ECO:0000256" key="4">
    <source>
        <dbReference type="SAM" id="Coils"/>
    </source>
</evidence>
<comment type="similarity">
    <text evidence="3">Belongs to the GST superfamily.</text>
</comment>
<evidence type="ECO:0000313" key="8">
    <source>
        <dbReference type="Proteomes" id="UP001314170"/>
    </source>
</evidence>
<comment type="caution">
    <text evidence="7">The sequence shown here is derived from an EMBL/GenBank/DDBJ whole genome shotgun (WGS) entry which is preliminary data.</text>
</comment>
<dbReference type="AlphaFoldDB" id="A0AAV1R1D4"/>
<sequence length="155" mass="18105">MANNQEVKLLGGWFSPFAHRVEMALKLKGIQYEVVEEDIRNKSPLLLKYNPISKKIPTLVHNGRAIFESLIIIEYIDENWKHNPILPEDTYEKARARFWAKFIEEKLTEVTRRILATDGELQDKEVKEAREALEVLEGELKDKKFLEVIPSDLLM</sequence>
<accession>A0AAV1R1D4</accession>
<dbReference type="InterPro" id="IPR010987">
    <property type="entry name" value="Glutathione-S-Trfase_C-like"/>
</dbReference>
<evidence type="ECO:0000256" key="2">
    <source>
        <dbReference type="ARBA" id="ARBA00047960"/>
    </source>
</evidence>
<evidence type="ECO:0000256" key="1">
    <source>
        <dbReference type="ARBA" id="ARBA00022679"/>
    </source>
</evidence>
<dbReference type="PANTHER" id="PTHR11260">
    <property type="entry name" value="GLUTATHIONE S-TRANSFERASE, GST, SUPERFAMILY, GST DOMAIN CONTAINING"/>
    <property type="match status" value="1"/>
</dbReference>
<evidence type="ECO:0000259" key="6">
    <source>
        <dbReference type="PROSITE" id="PS50405"/>
    </source>
</evidence>
<dbReference type="InterPro" id="IPR004045">
    <property type="entry name" value="Glutathione_S-Trfase_N"/>
</dbReference>
<dbReference type="SUPFAM" id="SSF52833">
    <property type="entry name" value="Thioredoxin-like"/>
    <property type="match status" value="1"/>
</dbReference>
<dbReference type="GO" id="GO:0004364">
    <property type="term" value="F:glutathione transferase activity"/>
    <property type="evidence" value="ECO:0007669"/>
    <property type="project" value="UniProtKB-UniRule"/>
</dbReference>
<dbReference type="PANTHER" id="PTHR11260:SF676">
    <property type="entry name" value="GLUTATHIONE S-TRANSFERASE U8"/>
    <property type="match status" value="1"/>
</dbReference>
<evidence type="ECO:0000313" key="7">
    <source>
        <dbReference type="EMBL" id="CAK7327718.1"/>
    </source>
</evidence>